<sequence>MKLIYSLFIIFSVLSCKNSERIEIEKLHIDNIIQVKGETISQIPAGCYIAGIIRDTFLCLQNECFEKRFQIFSNNTKNMLYEFGTTGRGPNEYQFPLIINSDTNSSSLLIHDLVQNRLTRIYLKNDSSIYTTLAPELANSQNLNILDSTFVLSPIGEDSALFYLYDKHVEIIKKIDYEPQFYVSRRGNKSDAYSHILSVNPQHNSIIAAFRYINLINFYHLDGSLQKSLSLDLVNDEVDYSEFQLSEDMLVTSYKMYCTPNFCYILWSGLSVNDGYNRPPYILVFTWNGSLERVYQLDTFTNFIFVDEANKQFLGGVDSQKEELVEIKRFKY</sequence>
<evidence type="ECO:0000313" key="4">
    <source>
        <dbReference type="Proteomes" id="UP001302374"/>
    </source>
</evidence>
<protein>
    <recommendedName>
        <fullName evidence="5">DUF4221 domain-containing protein</fullName>
    </recommendedName>
</protein>
<dbReference type="AlphaFoldDB" id="A0A7X5YAF5"/>
<dbReference type="RefSeq" id="WP_118302657.1">
    <property type="nucleotide sequence ID" value="NZ_BMPA01000021.1"/>
</dbReference>
<accession>A0A7X5YAF5</accession>
<evidence type="ECO:0008006" key="5">
    <source>
        <dbReference type="Google" id="ProtNLM"/>
    </source>
</evidence>
<dbReference type="EMBL" id="CP043839">
    <property type="protein sequence ID" value="WOF14804.1"/>
    <property type="molecule type" value="Genomic_DNA"/>
</dbReference>
<reference evidence="2 4" key="1">
    <citation type="submission" date="2019-09" db="EMBL/GenBank/DDBJ databases">
        <title>Butyricimonas paravirosa DSM 105722 (=214-4 = JCM 18677 = CCUG 65563).</title>
        <authorList>
            <person name="Le Roy T."/>
            <person name="Cani P.D."/>
        </authorList>
    </citation>
    <scope>NUCLEOTIDE SEQUENCE [LARGE SCALE GENOMIC DNA]</scope>
    <source>
        <strain evidence="2 4">DSM 105722</strain>
    </source>
</reference>
<dbReference type="EMBL" id="JAATLI010000003">
    <property type="protein sequence ID" value="NJC17525.1"/>
    <property type="molecule type" value="Genomic_DNA"/>
</dbReference>
<evidence type="ECO:0000313" key="3">
    <source>
        <dbReference type="Proteomes" id="UP000576368"/>
    </source>
</evidence>
<name>A0A7X5YAF5_9BACT</name>
<dbReference type="GeneID" id="86894075"/>
<dbReference type="Pfam" id="PF15869">
    <property type="entry name" value="TolB_like"/>
    <property type="match status" value="1"/>
</dbReference>
<organism evidence="1 3">
    <name type="scientific">Butyricimonas paravirosa</name>
    <dbReference type="NCBI Taxonomy" id="1472417"/>
    <lineage>
        <taxon>Bacteria</taxon>
        <taxon>Pseudomonadati</taxon>
        <taxon>Bacteroidota</taxon>
        <taxon>Bacteroidia</taxon>
        <taxon>Bacteroidales</taxon>
        <taxon>Odoribacteraceae</taxon>
        <taxon>Butyricimonas</taxon>
    </lineage>
</organism>
<proteinExistence type="predicted"/>
<evidence type="ECO:0000313" key="2">
    <source>
        <dbReference type="EMBL" id="WOF14804.1"/>
    </source>
</evidence>
<dbReference type="Proteomes" id="UP000576368">
    <property type="component" value="Unassembled WGS sequence"/>
</dbReference>
<keyword evidence="4" id="KW-1185">Reference proteome</keyword>
<gene>
    <name evidence="2" type="ORF">F1644_22225</name>
    <name evidence="1" type="ORF">GGR15_001136</name>
</gene>
<dbReference type="PROSITE" id="PS51257">
    <property type="entry name" value="PROKAR_LIPOPROTEIN"/>
    <property type="match status" value="1"/>
</dbReference>
<dbReference type="Proteomes" id="UP001302374">
    <property type="component" value="Chromosome"/>
</dbReference>
<reference evidence="1 3" key="2">
    <citation type="submission" date="2020-03" db="EMBL/GenBank/DDBJ databases">
        <title>Genomic Encyclopedia of Type Strains, Phase IV (KMG-IV): sequencing the most valuable type-strain genomes for metagenomic binning, comparative biology and taxonomic classification.</title>
        <authorList>
            <person name="Goeker M."/>
        </authorList>
    </citation>
    <scope>NUCLEOTIDE SEQUENCE [LARGE SCALE GENOMIC DNA]</scope>
    <source>
        <strain evidence="1 3">DSM 105722</strain>
    </source>
</reference>
<evidence type="ECO:0000313" key="1">
    <source>
        <dbReference type="EMBL" id="NJC17525.1"/>
    </source>
</evidence>